<sequence>MFEVAEIGHKLSKKQFDELTPQLHTRLLEAQFKLQKTRHSIVIIISGVEGAGKGEVVNRLNEWLDSRGIATNAFWDETNDQTLRPDYWRFWRALPARGNIGILFGSWYTRPIVKKVFGEIDAAEFERQLKNICEFERMLADDGVIIIKLWFHMSKEAAVKRLAKEATLRKAAPETQKYLEQYDAFLPVCEQALRETEQSSSPWHIIEATNKKYRDATAAEIILNTFLQHLDAEQQHQESQHKETHFLPTQPTVLDHVNLDLSLTKKAYSTALNLAQNKLNTLSWEARKQRKSIVAVFEGWDASGKGSAIRRVTQAIDARLYKVISTAAPTDEEAAQHYLWRFWRHIPLAGYVTIYDRSWYGRVLVERVEKFAKDREWHRAYAEINHFEEQLYEHGIILCKFWIHISPEEQLRRFEERAKVPWKKHKITQEDWRNREKWHDYKTAIDDMVVHTSTQHAPWTLVPGNDKKYARINILNTLNQAIEKSLDSSSN</sequence>
<dbReference type="SUPFAM" id="SSF52540">
    <property type="entry name" value="P-loop containing nucleoside triphosphate hydrolases"/>
    <property type="match status" value="2"/>
</dbReference>
<dbReference type="Proteomes" id="UP000228987">
    <property type="component" value="Unassembled WGS sequence"/>
</dbReference>
<comment type="caution">
    <text evidence="2">The sequence shown here is derived from an EMBL/GenBank/DDBJ whole genome shotgun (WGS) entry which is preliminary data.</text>
</comment>
<organism evidence="2 3">
    <name type="scientific">SAR86 cluster bacterium</name>
    <dbReference type="NCBI Taxonomy" id="2030880"/>
    <lineage>
        <taxon>Bacteria</taxon>
        <taxon>Pseudomonadati</taxon>
        <taxon>Pseudomonadota</taxon>
        <taxon>Gammaproteobacteria</taxon>
        <taxon>SAR86 cluster</taxon>
    </lineage>
</organism>
<feature type="domain" description="Polyphosphate kinase-2-related" evidence="1">
    <location>
        <begin position="263"/>
        <end position="485"/>
    </location>
</feature>
<proteinExistence type="predicted"/>
<feature type="domain" description="Polyphosphate kinase-2-related" evidence="1">
    <location>
        <begin position="11"/>
        <end position="225"/>
    </location>
</feature>
<dbReference type="InterPro" id="IPR022488">
    <property type="entry name" value="PPK2-related"/>
</dbReference>
<evidence type="ECO:0000313" key="3">
    <source>
        <dbReference type="Proteomes" id="UP000228987"/>
    </source>
</evidence>
<dbReference type="PANTHER" id="PTHR34383">
    <property type="entry name" value="POLYPHOSPHATE:AMP PHOSPHOTRANSFERASE-RELATED"/>
    <property type="match status" value="1"/>
</dbReference>
<dbReference type="Pfam" id="PF03976">
    <property type="entry name" value="PPK2"/>
    <property type="match status" value="2"/>
</dbReference>
<gene>
    <name evidence="2" type="primary">pap</name>
    <name evidence="2" type="ORF">COA71_08205</name>
</gene>
<evidence type="ECO:0000259" key="1">
    <source>
        <dbReference type="Pfam" id="PF03976"/>
    </source>
</evidence>
<reference evidence="3" key="1">
    <citation type="submission" date="2017-08" db="EMBL/GenBank/DDBJ databases">
        <title>A dynamic microbial community with high functional redundancy inhabits the cold, oxic subseafloor aquifer.</title>
        <authorList>
            <person name="Tully B.J."/>
            <person name="Wheat C.G."/>
            <person name="Glazer B.T."/>
            <person name="Huber J.A."/>
        </authorList>
    </citation>
    <scope>NUCLEOTIDE SEQUENCE [LARGE SCALE GENOMIC DNA]</scope>
</reference>
<dbReference type="PANTHER" id="PTHR34383:SF3">
    <property type="entry name" value="POLYPHOSPHATE:AMP PHOSPHOTRANSFERASE"/>
    <property type="match status" value="1"/>
</dbReference>
<dbReference type="GO" id="GO:0006797">
    <property type="term" value="P:polyphosphate metabolic process"/>
    <property type="evidence" value="ECO:0007669"/>
    <property type="project" value="InterPro"/>
</dbReference>
<accession>A0A2A5CDI8</accession>
<dbReference type="GO" id="GO:0043751">
    <property type="term" value="F:polyphosphate:AMP phosphotransferase activity"/>
    <property type="evidence" value="ECO:0007669"/>
    <property type="project" value="InterPro"/>
</dbReference>
<dbReference type="NCBIfam" id="TIGR03708">
    <property type="entry name" value="poly_P_AMP_trns"/>
    <property type="match status" value="1"/>
</dbReference>
<evidence type="ECO:0000313" key="2">
    <source>
        <dbReference type="EMBL" id="PCJ41530.1"/>
    </source>
</evidence>
<keyword evidence="2" id="KW-0808">Transferase</keyword>
<dbReference type="Gene3D" id="3.40.50.300">
    <property type="entry name" value="P-loop containing nucleotide triphosphate hydrolases"/>
    <property type="match status" value="2"/>
</dbReference>
<dbReference type="InterPro" id="IPR022489">
    <property type="entry name" value="PolyP_AMP_Tfrase"/>
</dbReference>
<dbReference type="InterPro" id="IPR027417">
    <property type="entry name" value="P-loop_NTPase"/>
</dbReference>
<dbReference type="EMBL" id="NVWI01000005">
    <property type="protein sequence ID" value="PCJ41530.1"/>
    <property type="molecule type" value="Genomic_DNA"/>
</dbReference>
<protein>
    <submittedName>
        <fullName evidence="2">Polyphosphate:AMP phosphotransferase</fullName>
    </submittedName>
</protein>
<dbReference type="AlphaFoldDB" id="A0A2A5CDI8"/>
<name>A0A2A5CDI8_9GAMM</name>